<dbReference type="EMBL" id="MHMG01000017">
    <property type="protein sequence ID" value="OGZ23403.1"/>
    <property type="molecule type" value="Genomic_DNA"/>
</dbReference>
<proteinExistence type="predicted"/>
<dbReference type="PANTHER" id="PTHR30238">
    <property type="entry name" value="MEMBRANE BOUND PREDICTED REDOX MODULATOR"/>
    <property type="match status" value="1"/>
</dbReference>
<organism evidence="2 3">
    <name type="scientific">Candidatus Nealsonbacteria bacterium RIFCSPLOWO2_01_FULL_41_9</name>
    <dbReference type="NCBI Taxonomy" id="1801671"/>
    <lineage>
        <taxon>Bacteria</taxon>
        <taxon>Candidatus Nealsoniibacteriota</taxon>
    </lineage>
</organism>
<feature type="transmembrane region" description="Helical" evidence="1">
    <location>
        <begin position="279"/>
        <end position="295"/>
    </location>
</feature>
<name>A0A1G2EC39_9BACT</name>
<reference evidence="2 3" key="1">
    <citation type="journal article" date="2016" name="Nat. Commun.">
        <title>Thousands of microbial genomes shed light on interconnected biogeochemical processes in an aquifer system.</title>
        <authorList>
            <person name="Anantharaman K."/>
            <person name="Brown C.T."/>
            <person name="Hug L.A."/>
            <person name="Sharon I."/>
            <person name="Castelle C.J."/>
            <person name="Probst A.J."/>
            <person name="Thomas B.C."/>
            <person name="Singh A."/>
            <person name="Wilkins M.J."/>
            <person name="Karaoz U."/>
            <person name="Brodie E.L."/>
            <person name="Williams K.H."/>
            <person name="Hubbard S.S."/>
            <person name="Banfield J.F."/>
        </authorList>
    </citation>
    <scope>NUCLEOTIDE SEQUENCE [LARGE SCALE GENOMIC DNA]</scope>
</reference>
<protein>
    <recommendedName>
        <fullName evidence="4">Tellurium resistance protein TerC</fullName>
    </recommendedName>
</protein>
<keyword evidence="1" id="KW-0472">Membrane</keyword>
<sequence>MLTVIITILGLIVFEVVSSVDNAIINAHILKTMSAKWRKIFLFWGILTAVFIIRGILPFLVVWASVPEIGFSGAFQSVIHSSPEVANLLDERKGVILIGAGIFLLLIYLHWLFLEKKDPYFVPDKLIKPHHGVWFFAFTAVILVTLLYLARFSALLMLAAAIGNAVFFIMYGFREQAAKQEEALHNKKNNLSDFSKLMYLEVLDASFSFDGVLGAFAFTTAIPLIFIGNGIGALVVRQLTIAGIEKVSKYKWLKNGAMTSIGVLGIFMILESFGVHLPQYLPTITTVGFVGLTFWKSRQFLKKNGVPVDIESQIHAH</sequence>
<feature type="transmembrane region" description="Helical" evidence="1">
    <location>
        <begin position="256"/>
        <end position="273"/>
    </location>
</feature>
<feature type="transmembrane region" description="Helical" evidence="1">
    <location>
        <begin position="212"/>
        <end position="236"/>
    </location>
</feature>
<keyword evidence="1" id="KW-0812">Transmembrane</keyword>
<feature type="transmembrane region" description="Helical" evidence="1">
    <location>
        <begin position="94"/>
        <end position="113"/>
    </location>
</feature>
<dbReference type="InterPro" id="IPR007427">
    <property type="entry name" value="DUF475"/>
</dbReference>
<dbReference type="Pfam" id="PF04332">
    <property type="entry name" value="DUF475"/>
    <property type="match status" value="1"/>
</dbReference>
<keyword evidence="1" id="KW-1133">Transmembrane helix</keyword>
<accession>A0A1G2EC39</accession>
<comment type="caution">
    <text evidence="2">The sequence shown here is derived from an EMBL/GenBank/DDBJ whole genome shotgun (WGS) entry which is preliminary data.</text>
</comment>
<dbReference type="Proteomes" id="UP000176406">
    <property type="component" value="Unassembled WGS sequence"/>
</dbReference>
<dbReference type="PANTHER" id="PTHR30238:SF4">
    <property type="entry name" value="SLL1022 PROTEIN"/>
    <property type="match status" value="1"/>
</dbReference>
<evidence type="ECO:0000313" key="2">
    <source>
        <dbReference type="EMBL" id="OGZ23403.1"/>
    </source>
</evidence>
<gene>
    <name evidence="2" type="ORF">A3A08_00125</name>
</gene>
<evidence type="ECO:0000313" key="3">
    <source>
        <dbReference type="Proteomes" id="UP000176406"/>
    </source>
</evidence>
<dbReference type="AlphaFoldDB" id="A0A1G2EC39"/>
<feature type="transmembrane region" description="Helical" evidence="1">
    <location>
        <begin position="133"/>
        <end position="150"/>
    </location>
</feature>
<evidence type="ECO:0000256" key="1">
    <source>
        <dbReference type="SAM" id="Phobius"/>
    </source>
</evidence>
<feature type="transmembrane region" description="Helical" evidence="1">
    <location>
        <begin position="43"/>
        <end position="66"/>
    </location>
</feature>
<evidence type="ECO:0008006" key="4">
    <source>
        <dbReference type="Google" id="ProtNLM"/>
    </source>
</evidence>